<dbReference type="InterPro" id="IPR003000">
    <property type="entry name" value="Sirtuin"/>
</dbReference>
<dbReference type="InterPro" id="IPR026587">
    <property type="entry name" value="Sirtuin_class_II"/>
</dbReference>
<evidence type="ECO:0000256" key="3">
    <source>
        <dbReference type="ARBA" id="ARBA00022833"/>
    </source>
</evidence>
<feature type="binding site" evidence="5 6">
    <location>
        <position position="222"/>
    </location>
    <ligand>
        <name>Zn(2+)</name>
        <dbReference type="ChEBI" id="CHEBI:29105"/>
    </ligand>
</feature>
<accession>A0ABN9MF99</accession>
<dbReference type="Gene3D" id="3.40.50.1220">
    <property type="entry name" value="TPP-binding domain"/>
    <property type="match status" value="1"/>
</dbReference>
<dbReference type="PROSITE" id="PS50305">
    <property type="entry name" value="SIRTUIN"/>
    <property type="match status" value="1"/>
</dbReference>
<feature type="domain" description="Deacetylase sirtuin-type" evidence="7">
    <location>
        <begin position="36"/>
        <end position="322"/>
    </location>
</feature>
<dbReference type="InterPro" id="IPR029035">
    <property type="entry name" value="DHS-like_NAD/FAD-binding_dom"/>
</dbReference>
<dbReference type="PANTHER" id="PTHR11085:SF10">
    <property type="entry name" value="NAD-DEPENDENT PROTEIN DEACYLASE SIRTUIN-5, MITOCHONDRIAL-RELATED"/>
    <property type="match status" value="1"/>
</dbReference>
<comment type="function">
    <text evidence="5">NAD-dependent protein deacylase. Catalyzes the NAD-dependent hydrolysis of acyl groups from lysine residues.</text>
</comment>
<feature type="active site" description="Proton acceptor" evidence="5 6">
    <location>
        <position position="160"/>
    </location>
</feature>
<proteinExistence type="inferred from homology"/>
<keyword evidence="3 5" id="KW-0862">Zinc</keyword>
<keyword evidence="4 5" id="KW-0520">NAD</keyword>
<dbReference type="CDD" id="cd01409">
    <property type="entry name" value="SIRT4"/>
    <property type="match status" value="1"/>
</dbReference>
<dbReference type="SUPFAM" id="SSF52467">
    <property type="entry name" value="DHS-like NAD/FAD-binding domain"/>
    <property type="match status" value="1"/>
</dbReference>
<dbReference type="HAMAP" id="MF_01967">
    <property type="entry name" value="Sirtuin_ClassII"/>
    <property type="match status" value="1"/>
</dbReference>
<organism evidence="8 9">
    <name type="scientific">Ranitomeya imitator</name>
    <name type="common">mimic poison frog</name>
    <dbReference type="NCBI Taxonomy" id="111125"/>
    <lineage>
        <taxon>Eukaryota</taxon>
        <taxon>Metazoa</taxon>
        <taxon>Chordata</taxon>
        <taxon>Craniata</taxon>
        <taxon>Vertebrata</taxon>
        <taxon>Euteleostomi</taxon>
        <taxon>Amphibia</taxon>
        <taxon>Batrachia</taxon>
        <taxon>Anura</taxon>
        <taxon>Neobatrachia</taxon>
        <taxon>Hyloidea</taxon>
        <taxon>Dendrobatidae</taxon>
        <taxon>Dendrobatinae</taxon>
        <taxon>Ranitomeya</taxon>
    </lineage>
</organism>
<name>A0ABN9MF99_9NEOB</name>
<evidence type="ECO:0000256" key="1">
    <source>
        <dbReference type="ARBA" id="ARBA00022679"/>
    </source>
</evidence>
<comment type="subcellular location">
    <subcellularLocation>
        <location evidence="5">Mitochondrion matrix</location>
    </subcellularLocation>
</comment>
<sequence>MWFCVSKCCPVHRIQILGLVRHSSHLSVSEYVPTCPPTDPTAVQNLQDFILRSKRLFVMTGAGISTESGIPDYRSQGVGLYARTNRRPIQHSEFVGSQAARKRYWARNFAAWPQFSSRQPNLAHRALVNWEKTGKLHWLVTQNVDALHTKAGQCRMTELHGCIHRVICLCCHTVIKRSELQEKLIALNPLWKEQAYGVAPDGDVFLTDEQVSYFHVPSCDKCGGALKPHVTLFGDNVNRELVDSLFDCLGEADAMLIVGSSLEVYSGYRFAMKAKEKGIPVAILNIGDTRADHLASLKVNARCGAVLPRIMTIDPQQQGIKG</sequence>
<keyword evidence="5" id="KW-0496">Mitochondrion</keyword>
<keyword evidence="1 5" id="KW-0808">Transferase</keyword>
<evidence type="ECO:0000256" key="2">
    <source>
        <dbReference type="ARBA" id="ARBA00022723"/>
    </source>
</evidence>
<evidence type="ECO:0000313" key="9">
    <source>
        <dbReference type="Proteomes" id="UP001176940"/>
    </source>
</evidence>
<feature type="binding site" evidence="5">
    <location>
        <position position="303"/>
    </location>
    <ligand>
        <name>NAD(+)</name>
        <dbReference type="ChEBI" id="CHEBI:57540"/>
    </ligand>
</feature>
<reference evidence="8" key="1">
    <citation type="submission" date="2023-07" db="EMBL/GenBank/DDBJ databases">
        <authorList>
            <person name="Stuckert A."/>
        </authorList>
    </citation>
    <scope>NUCLEOTIDE SEQUENCE</scope>
</reference>
<feature type="binding site" evidence="5 6">
    <location>
        <position position="168"/>
    </location>
    <ligand>
        <name>Zn(2+)</name>
        <dbReference type="ChEBI" id="CHEBI:29105"/>
    </ligand>
</feature>
<comment type="similarity">
    <text evidence="5">Belongs to the sirtuin family. Class II subfamily.</text>
</comment>
<evidence type="ECO:0000256" key="4">
    <source>
        <dbReference type="ARBA" id="ARBA00023027"/>
    </source>
</evidence>
<dbReference type="Proteomes" id="UP001176940">
    <property type="component" value="Unassembled WGS sequence"/>
</dbReference>
<gene>
    <name evidence="8" type="ORF">RIMI_LOCUS19743225</name>
</gene>
<evidence type="ECO:0000256" key="5">
    <source>
        <dbReference type="HAMAP-Rule" id="MF_03161"/>
    </source>
</evidence>
<dbReference type="InterPro" id="IPR026591">
    <property type="entry name" value="Sirtuin_cat_small_dom_sf"/>
</dbReference>
<comment type="cofactor">
    <cofactor evidence="5">
        <name>Zn(2+)</name>
        <dbReference type="ChEBI" id="CHEBI:29105"/>
    </cofactor>
    <text evidence="5">Binds 1 zinc ion per subunit.</text>
</comment>
<dbReference type="EC" id="2.3.1.-" evidence="5"/>
<dbReference type="PANTHER" id="PTHR11085">
    <property type="entry name" value="NAD-DEPENDENT PROTEIN DEACYLASE SIRTUIN-5, MITOCHONDRIAL-RELATED"/>
    <property type="match status" value="1"/>
</dbReference>
<feature type="binding site" evidence="5">
    <location>
        <begin position="285"/>
        <end position="287"/>
    </location>
    <ligand>
        <name>NAD(+)</name>
        <dbReference type="ChEBI" id="CHEBI:57540"/>
    </ligand>
</feature>
<evidence type="ECO:0000313" key="8">
    <source>
        <dbReference type="EMBL" id="CAJ0964908.1"/>
    </source>
</evidence>
<protein>
    <recommendedName>
        <fullName evidence="5">NAD-dependent protein deacylase</fullName>
        <ecNumber evidence="5">2.3.1.-</ecNumber>
    </recommendedName>
    <alternativeName>
        <fullName evidence="5">Regulatory protein SIR2 homolog</fullName>
    </alternativeName>
</protein>
<dbReference type="InterPro" id="IPR026590">
    <property type="entry name" value="Ssirtuin_cat_dom"/>
</dbReference>
<dbReference type="Pfam" id="PF02146">
    <property type="entry name" value="SIR2"/>
    <property type="match status" value="1"/>
</dbReference>
<feature type="binding site" evidence="5">
    <location>
        <begin position="61"/>
        <end position="81"/>
    </location>
    <ligand>
        <name>NAD(+)</name>
        <dbReference type="ChEBI" id="CHEBI:57540"/>
    </ligand>
</feature>
<keyword evidence="9" id="KW-1185">Reference proteome</keyword>
<dbReference type="NCBIfam" id="NF003738">
    <property type="entry name" value="PRK05333.1"/>
    <property type="match status" value="1"/>
</dbReference>
<feature type="binding site" evidence="5">
    <location>
        <begin position="259"/>
        <end position="261"/>
    </location>
    <ligand>
        <name>NAD(+)</name>
        <dbReference type="ChEBI" id="CHEBI:57540"/>
    </ligand>
</feature>
<feature type="binding site" evidence="5 6">
    <location>
        <position position="171"/>
    </location>
    <ligand>
        <name>Zn(2+)</name>
        <dbReference type="ChEBI" id="CHEBI:29105"/>
    </ligand>
</feature>
<comment type="catalytic activity">
    <reaction evidence="5">
        <text>N(6)-acetyl-L-lysyl-[protein] + NAD(+) + H2O = 2''-O-acetyl-ADP-D-ribose + nicotinamide + L-lysyl-[protein]</text>
        <dbReference type="Rhea" id="RHEA:43636"/>
        <dbReference type="Rhea" id="RHEA-COMP:9752"/>
        <dbReference type="Rhea" id="RHEA-COMP:10731"/>
        <dbReference type="ChEBI" id="CHEBI:15377"/>
        <dbReference type="ChEBI" id="CHEBI:17154"/>
        <dbReference type="ChEBI" id="CHEBI:29969"/>
        <dbReference type="ChEBI" id="CHEBI:57540"/>
        <dbReference type="ChEBI" id="CHEBI:61930"/>
        <dbReference type="ChEBI" id="CHEBI:83767"/>
        <dbReference type="EC" id="2.3.1.286"/>
    </reaction>
</comment>
<feature type="binding site" evidence="5 6">
    <location>
        <position position="219"/>
    </location>
    <ligand>
        <name>Zn(2+)</name>
        <dbReference type="ChEBI" id="CHEBI:29105"/>
    </ligand>
</feature>
<dbReference type="EMBL" id="CAUEEQ010064000">
    <property type="protein sequence ID" value="CAJ0964908.1"/>
    <property type="molecule type" value="Genomic_DNA"/>
</dbReference>
<dbReference type="InterPro" id="IPR050134">
    <property type="entry name" value="NAD-dep_sirtuin_deacylases"/>
</dbReference>
<dbReference type="Gene3D" id="3.30.1600.10">
    <property type="entry name" value="SIR2/SIRT2 'Small Domain"/>
    <property type="match status" value="1"/>
</dbReference>
<comment type="caution">
    <text evidence="8">The sequence shown here is derived from an EMBL/GenBank/DDBJ whole genome shotgun (WGS) entry which is preliminary data.</text>
</comment>
<evidence type="ECO:0000259" key="7">
    <source>
        <dbReference type="PROSITE" id="PS50305"/>
    </source>
</evidence>
<feature type="binding site" evidence="5">
    <location>
        <begin position="142"/>
        <end position="145"/>
    </location>
    <ligand>
        <name>NAD(+)</name>
        <dbReference type="ChEBI" id="CHEBI:57540"/>
    </ligand>
</feature>
<evidence type="ECO:0000256" key="6">
    <source>
        <dbReference type="PROSITE-ProRule" id="PRU00236"/>
    </source>
</evidence>
<keyword evidence="2 5" id="KW-0479">Metal-binding</keyword>